<keyword evidence="12" id="KW-1185">Reference proteome</keyword>
<dbReference type="Gene3D" id="3.10.20.90">
    <property type="entry name" value="Phosphatidylinositol 3-kinase Catalytic Subunit, Chain A, domain 1"/>
    <property type="match status" value="1"/>
</dbReference>
<evidence type="ECO:0000259" key="10">
    <source>
        <dbReference type="PROSITE" id="PS50802"/>
    </source>
</evidence>
<dbReference type="CDD" id="cd22745">
    <property type="entry name" value="OTU_OTU1"/>
    <property type="match status" value="1"/>
</dbReference>
<dbReference type="Pfam" id="PF21403">
    <property type="entry name" value="OTU1_UBXL"/>
    <property type="match status" value="1"/>
</dbReference>
<dbReference type="InterPro" id="IPR003323">
    <property type="entry name" value="OTU_dom"/>
</dbReference>
<evidence type="ECO:0000256" key="8">
    <source>
        <dbReference type="ARBA" id="ARBA00022833"/>
    </source>
</evidence>
<dbReference type="GO" id="GO:0030968">
    <property type="term" value="P:endoplasmic reticulum unfolded protein response"/>
    <property type="evidence" value="ECO:0007669"/>
    <property type="project" value="TreeGrafter"/>
</dbReference>
<accession>A0A1E4TXL5</accession>
<dbReference type="PROSITE" id="PS50802">
    <property type="entry name" value="OTU"/>
    <property type="match status" value="1"/>
</dbReference>
<dbReference type="InterPro" id="IPR048857">
    <property type="entry name" value="OTU1_Ubl"/>
</dbReference>
<evidence type="ECO:0000256" key="5">
    <source>
        <dbReference type="ARBA" id="ARBA00022786"/>
    </source>
</evidence>
<keyword evidence="4" id="KW-0863">Zinc-finger</keyword>
<evidence type="ECO:0000256" key="9">
    <source>
        <dbReference type="RuleBase" id="RU367104"/>
    </source>
</evidence>
<organism evidence="11 12">
    <name type="scientific">Pachysolen tannophilus NRRL Y-2460</name>
    <dbReference type="NCBI Taxonomy" id="669874"/>
    <lineage>
        <taxon>Eukaryota</taxon>
        <taxon>Fungi</taxon>
        <taxon>Dikarya</taxon>
        <taxon>Ascomycota</taxon>
        <taxon>Saccharomycotina</taxon>
        <taxon>Pichiomycetes</taxon>
        <taxon>Pachysolenaceae</taxon>
        <taxon>Pachysolen</taxon>
    </lineage>
</organism>
<evidence type="ECO:0000256" key="7">
    <source>
        <dbReference type="ARBA" id="ARBA00022807"/>
    </source>
</evidence>
<gene>
    <name evidence="11" type="ORF">PACTADRAFT_40611</name>
</gene>
<keyword evidence="2" id="KW-0645">Protease</keyword>
<evidence type="ECO:0000313" key="12">
    <source>
        <dbReference type="Proteomes" id="UP000094236"/>
    </source>
</evidence>
<dbReference type="Gene3D" id="3.90.70.80">
    <property type="match status" value="1"/>
</dbReference>
<dbReference type="CDD" id="cd17059">
    <property type="entry name" value="Ubl_OTU1"/>
    <property type="match status" value="1"/>
</dbReference>
<dbReference type="GO" id="GO:0004843">
    <property type="term" value="F:cysteine-type deubiquitinase activity"/>
    <property type="evidence" value="ECO:0007669"/>
    <property type="project" value="UniProtKB-UniRule"/>
</dbReference>
<keyword evidence="6 9" id="KW-0378">Hydrolase</keyword>
<feature type="domain" description="OTU" evidence="10">
    <location>
        <begin position="122"/>
        <end position="248"/>
    </location>
</feature>
<dbReference type="EMBL" id="KV454013">
    <property type="protein sequence ID" value="ODV96474.1"/>
    <property type="molecule type" value="Genomic_DNA"/>
</dbReference>
<dbReference type="PANTHER" id="PTHR13312:SF0">
    <property type="entry name" value="UBIQUITIN THIOESTERASE OTU1"/>
    <property type="match status" value="1"/>
</dbReference>
<comment type="subcellular location">
    <subcellularLocation>
        <location evidence="9">Cytoplasm</location>
    </subcellularLocation>
</comment>
<evidence type="ECO:0000256" key="2">
    <source>
        <dbReference type="ARBA" id="ARBA00022670"/>
    </source>
</evidence>
<dbReference type="InterPro" id="IPR057766">
    <property type="entry name" value="Znf-C2H2_OTU1-like_C"/>
</dbReference>
<keyword evidence="7 9" id="KW-0788">Thiol protease</keyword>
<dbReference type="InterPro" id="IPR029071">
    <property type="entry name" value="Ubiquitin-like_domsf"/>
</dbReference>
<evidence type="ECO:0000256" key="3">
    <source>
        <dbReference type="ARBA" id="ARBA00022723"/>
    </source>
</evidence>
<dbReference type="PANTHER" id="PTHR13312">
    <property type="entry name" value="HIV-INDUCED PROTEIN-7-LIKE PROTEASE"/>
    <property type="match status" value="1"/>
</dbReference>
<dbReference type="InterPro" id="IPR038765">
    <property type="entry name" value="Papain-like_cys_pep_sf"/>
</dbReference>
<dbReference type="AlphaFoldDB" id="A0A1E4TXL5"/>
<dbReference type="Proteomes" id="UP000094236">
    <property type="component" value="Unassembled WGS sequence"/>
</dbReference>
<proteinExistence type="predicted"/>
<dbReference type="GO" id="GO:0008270">
    <property type="term" value="F:zinc ion binding"/>
    <property type="evidence" value="ECO:0007669"/>
    <property type="project" value="UniProtKB-KW"/>
</dbReference>
<protein>
    <recommendedName>
        <fullName evidence="9">Ubiquitin thioesterase OTU</fullName>
        <ecNumber evidence="9">3.4.19.12</ecNumber>
    </recommendedName>
</protein>
<dbReference type="EC" id="3.4.19.12" evidence="9"/>
<dbReference type="GO" id="GO:0036503">
    <property type="term" value="P:ERAD pathway"/>
    <property type="evidence" value="ECO:0007669"/>
    <property type="project" value="TreeGrafter"/>
</dbReference>
<dbReference type="GO" id="GO:0006355">
    <property type="term" value="P:regulation of DNA-templated transcription"/>
    <property type="evidence" value="ECO:0007669"/>
    <property type="project" value="EnsemblFungi"/>
</dbReference>
<keyword evidence="5 9" id="KW-0833">Ubl conjugation pathway</keyword>
<dbReference type="Pfam" id="PF24560">
    <property type="entry name" value="zf-C2H2_OTU1_C"/>
    <property type="match status" value="1"/>
</dbReference>
<evidence type="ECO:0000256" key="1">
    <source>
        <dbReference type="ARBA" id="ARBA00000707"/>
    </source>
</evidence>
<dbReference type="GO" id="GO:0016579">
    <property type="term" value="P:protein deubiquitination"/>
    <property type="evidence" value="ECO:0007669"/>
    <property type="project" value="EnsemblFungi"/>
</dbReference>
<sequence>MRLKVRFKDGTSTVISVDDNCTLDQLIIDINGITQVQDKEIIIKFGFPPRQITIVGNEQAGLKDLGIRSGETLIIDYSSAMTAVETEIGTVASRTVGIDESVEPIIVNPSEIPFITLSEGYLLVRKIAEDNSCLFNSISYSCYGPSSIEQDDTQLQLRQIVSSAILSNKDNLYDESILGKSILDYSQWILDSKHWGGAIELGILAEYLNVEILTIDIESKAILKFNETASNFIIICYSGIHYDSICIYLDNTDNEVRVFDKQHQLSLQVLKNLDHLVQVLNNRGYYTNTNKFKLYCKDCKSVLVGERNATKHASETGHIDFEEFKS</sequence>
<keyword evidence="9" id="KW-0963">Cytoplasm</keyword>
<keyword evidence="3" id="KW-0479">Metal-binding</keyword>
<reference evidence="12" key="1">
    <citation type="submission" date="2016-05" db="EMBL/GenBank/DDBJ databases">
        <title>Comparative genomics of biotechnologically important yeasts.</title>
        <authorList>
            <consortium name="DOE Joint Genome Institute"/>
            <person name="Riley R."/>
            <person name="Haridas S."/>
            <person name="Wolfe K.H."/>
            <person name="Lopes M.R."/>
            <person name="Hittinger C.T."/>
            <person name="Goker M."/>
            <person name="Salamov A."/>
            <person name="Wisecaver J."/>
            <person name="Long T.M."/>
            <person name="Aerts A.L."/>
            <person name="Barry K."/>
            <person name="Choi C."/>
            <person name="Clum A."/>
            <person name="Coughlan A.Y."/>
            <person name="Deshpande S."/>
            <person name="Douglass A.P."/>
            <person name="Hanson S.J."/>
            <person name="Klenk H.-P."/>
            <person name="Labutti K."/>
            <person name="Lapidus A."/>
            <person name="Lindquist E."/>
            <person name="Lipzen A."/>
            <person name="Meier-Kolthoff J.P."/>
            <person name="Ohm R.A."/>
            <person name="Otillar R.P."/>
            <person name="Pangilinan J."/>
            <person name="Peng Y."/>
            <person name="Rokas A."/>
            <person name="Rosa C.A."/>
            <person name="Scheuner C."/>
            <person name="Sibirny A.A."/>
            <person name="Slot J.C."/>
            <person name="Stielow J.B."/>
            <person name="Sun H."/>
            <person name="Kurtzman C.P."/>
            <person name="Blackwell M."/>
            <person name="Grigoriev I.V."/>
            <person name="Jeffries T.W."/>
        </authorList>
    </citation>
    <scope>NUCLEOTIDE SEQUENCE [LARGE SCALE GENOMIC DNA]</scope>
    <source>
        <strain evidence="12">NRRL Y-2460</strain>
    </source>
</reference>
<comment type="catalytic activity">
    <reaction evidence="1 9">
        <text>Thiol-dependent hydrolysis of ester, thioester, amide, peptide and isopeptide bonds formed by the C-terminal Gly of ubiquitin (a 76-residue protein attached to proteins as an intracellular targeting signal).</text>
        <dbReference type="EC" id="3.4.19.12"/>
    </reaction>
</comment>
<dbReference type="Pfam" id="PF02338">
    <property type="entry name" value="OTU"/>
    <property type="match status" value="1"/>
</dbReference>
<dbReference type="GO" id="GO:0005829">
    <property type="term" value="C:cytosol"/>
    <property type="evidence" value="ECO:0007669"/>
    <property type="project" value="TreeGrafter"/>
</dbReference>
<evidence type="ECO:0000313" key="11">
    <source>
        <dbReference type="EMBL" id="ODV96474.1"/>
    </source>
</evidence>
<dbReference type="SUPFAM" id="SSF54236">
    <property type="entry name" value="Ubiquitin-like"/>
    <property type="match status" value="1"/>
</dbReference>
<evidence type="ECO:0000256" key="4">
    <source>
        <dbReference type="ARBA" id="ARBA00022771"/>
    </source>
</evidence>
<comment type="function">
    <text evidence="9">Hydrolase that can remove conjugated ubiquitin from proteins and may therefore play an important regulatory role at the level of protein turnover by preventing degradation.</text>
</comment>
<dbReference type="STRING" id="669874.A0A1E4TXL5"/>
<dbReference type="OrthoDB" id="65596at2759"/>
<dbReference type="GO" id="GO:0005634">
    <property type="term" value="C:nucleus"/>
    <property type="evidence" value="ECO:0007669"/>
    <property type="project" value="TreeGrafter"/>
</dbReference>
<evidence type="ECO:0000256" key="6">
    <source>
        <dbReference type="ARBA" id="ARBA00022801"/>
    </source>
</evidence>
<keyword evidence="8" id="KW-0862">Zinc</keyword>
<dbReference type="SUPFAM" id="SSF54001">
    <property type="entry name" value="Cysteine proteinases"/>
    <property type="match status" value="1"/>
</dbReference>
<name>A0A1E4TXL5_PACTA</name>